<comment type="caution">
    <text evidence="8">The sequence shown here is derived from an EMBL/GenBank/DDBJ whole genome shotgun (WGS) entry which is preliminary data.</text>
</comment>
<keyword evidence="3 6" id="KW-0812">Transmembrane</keyword>
<dbReference type="InterPro" id="IPR050638">
    <property type="entry name" value="AA-Vitamin_Transporters"/>
</dbReference>
<evidence type="ECO:0000256" key="6">
    <source>
        <dbReference type="SAM" id="Phobius"/>
    </source>
</evidence>
<keyword evidence="4 6" id="KW-1133">Transmembrane helix</keyword>
<evidence type="ECO:0000256" key="5">
    <source>
        <dbReference type="ARBA" id="ARBA00023136"/>
    </source>
</evidence>
<feature type="transmembrane region" description="Helical" evidence="6">
    <location>
        <begin position="182"/>
        <end position="202"/>
    </location>
</feature>
<evidence type="ECO:0000256" key="1">
    <source>
        <dbReference type="ARBA" id="ARBA00004141"/>
    </source>
</evidence>
<dbReference type="Proteomes" id="UP000765845">
    <property type="component" value="Unassembled WGS sequence"/>
</dbReference>
<feature type="transmembrane region" description="Helical" evidence="6">
    <location>
        <begin position="65"/>
        <end position="84"/>
    </location>
</feature>
<feature type="transmembrane region" description="Helical" evidence="6">
    <location>
        <begin position="214"/>
        <end position="234"/>
    </location>
</feature>
<accession>A0ABX1GKT0</accession>
<feature type="transmembrane region" description="Helical" evidence="6">
    <location>
        <begin position="145"/>
        <end position="166"/>
    </location>
</feature>
<sequence length="301" mass="32065">MLVRINYVAVILIWATTPLAIQLGGDTLAPIAGLTLRLVVALMAGSLLLTLCGYAGLSFRRHWKIYFAASISLFPNMALVYQAAEYLPSGLIALLFGLSPFTTVLLSGLILGESLLQPRKIIAILVALAGLLCILYDDIVVTGDSYRGIALMLLSSVLFSSSALWVKKLNATLAVEPMEQTLGAMAFALPGLVVSWVLFYGVEPIVFSPVSLGSLLYLALVASLFGFFAYYHILANMSVSAVSVIPLITPVLAMTLGVLIADETLTGPMVAGAILILFALLVHSGVRPQRILPAGLRRLFG</sequence>
<feature type="transmembrane region" description="Helical" evidence="6">
    <location>
        <begin position="121"/>
        <end position="139"/>
    </location>
</feature>
<protein>
    <submittedName>
        <fullName evidence="8">DMT family transporter</fullName>
    </submittedName>
</protein>
<feature type="transmembrane region" description="Helical" evidence="6">
    <location>
        <begin position="31"/>
        <end position="53"/>
    </location>
</feature>
<evidence type="ECO:0000256" key="3">
    <source>
        <dbReference type="ARBA" id="ARBA00022692"/>
    </source>
</evidence>
<dbReference type="EMBL" id="JAAWWK010000006">
    <property type="protein sequence ID" value="NKI19023.1"/>
    <property type="molecule type" value="Genomic_DNA"/>
</dbReference>
<organism evidence="8 9">
    <name type="scientific">Spongiibacter thalassae</name>
    <dbReference type="NCBI Taxonomy" id="2721624"/>
    <lineage>
        <taxon>Bacteria</taxon>
        <taxon>Pseudomonadati</taxon>
        <taxon>Pseudomonadota</taxon>
        <taxon>Gammaproteobacteria</taxon>
        <taxon>Cellvibrionales</taxon>
        <taxon>Spongiibacteraceae</taxon>
        <taxon>Spongiibacter</taxon>
    </lineage>
</organism>
<comment type="subcellular location">
    <subcellularLocation>
        <location evidence="1">Membrane</location>
        <topology evidence="1">Multi-pass membrane protein</topology>
    </subcellularLocation>
</comment>
<feature type="transmembrane region" description="Helical" evidence="6">
    <location>
        <begin position="7"/>
        <end position="25"/>
    </location>
</feature>
<dbReference type="PANTHER" id="PTHR32322">
    <property type="entry name" value="INNER MEMBRANE TRANSPORTER"/>
    <property type="match status" value="1"/>
</dbReference>
<feature type="transmembrane region" description="Helical" evidence="6">
    <location>
        <begin position="267"/>
        <end position="286"/>
    </location>
</feature>
<dbReference type="PANTHER" id="PTHR32322:SF2">
    <property type="entry name" value="EAMA DOMAIN-CONTAINING PROTEIN"/>
    <property type="match status" value="1"/>
</dbReference>
<dbReference type="RefSeq" id="WP_168451527.1">
    <property type="nucleotide sequence ID" value="NZ_JAAWWK010000006.1"/>
</dbReference>
<proteinExistence type="inferred from homology"/>
<dbReference type="InterPro" id="IPR000620">
    <property type="entry name" value="EamA_dom"/>
</dbReference>
<dbReference type="Pfam" id="PF00892">
    <property type="entry name" value="EamA"/>
    <property type="match status" value="2"/>
</dbReference>
<feature type="transmembrane region" description="Helical" evidence="6">
    <location>
        <begin position="241"/>
        <end position="261"/>
    </location>
</feature>
<reference evidence="8 9" key="1">
    <citation type="submission" date="2020-04" db="EMBL/GenBank/DDBJ databases">
        <authorList>
            <person name="Yoon J."/>
        </authorList>
    </citation>
    <scope>NUCLEOTIDE SEQUENCE [LARGE SCALE GENOMIC DNA]</scope>
    <source>
        <strain evidence="8 9">KMU-166</strain>
    </source>
</reference>
<feature type="domain" description="EamA" evidence="7">
    <location>
        <begin position="147"/>
        <end position="282"/>
    </location>
</feature>
<evidence type="ECO:0000256" key="2">
    <source>
        <dbReference type="ARBA" id="ARBA00007362"/>
    </source>
</evidence>
<evidence type="ECO:0000256" key="4">
    <source>
        <dbReference type="ARBA" id="ARBA00022989"/>
    </source>
</evidence>
<dbReference type="InterPro" id="IPR037185">
    <property type="entry name" value="EmrE-like"/>
</dbReference>
<feature type="domain" description="EamA" evidence="7">
    <location>
        <begin position="8"/>
        <end position="135"/>
    </location>
</feature>
<dbReference type="SUPFAM" id="SSF103481">
    <property type="entry name" value="Multidrug resistance efflux transporter EmrE"/>
    <property type="match status" value="2"/>
</dbReference>
<feature type="transmembrane region" description="Helical" evidence="6">
    <location>
        <begin position="90"/>
        <end position="109"/>
    </location>
</feature>
<evidence type="ECO:0000259" key="7">
    <source>
        <dbReference type="Pfam" id="PF00892"/>
    </source>
</evidence>
<evidence type="ECO:0000313" key="9">
    <source>
        <dbReference type="Proteomes" id="UP000765845"/>
    </source>
</evidence>
<gene>
    <name evidence="8" type="ORF">HCU74_16565</name>
</gene>
<name>A0ABX1GKT0_9GAMM</name>
<keyword evidence="9" id="KW-1185">Reference proteome</keyword>
<comment type="similarity">
    <text evidence="2">Belongs to the EamA transporter family.</text>
</comment>
<keyword evidence="5 6" id="KW-0472">Membrane</keyword>
<evidence type="ECO:0000313" key="8">
    <source>
        <dbReference type="EMBL" id="NKI19023.1"/>
    </source>
</evidence>